<evidence type="ECO:0000259" key="2">
    <source>
        <dbReference type="Pfam" id="PF00892"/>
    </source>
</evidence>
<dbReference type="GO" id="GO:0016020">
    <property type="term" value="C:membrane"/>
    <property type="evidence" value="ECO:0007669"/>
    <property type="project" value="InterPro"/>
</dbReference>
<evidence type="ECO:0000313" key="4">
    <source>
        <dbReference type="Proteomes" id="UP000068382"/>
    </source>
</evidence>
<dbReference type="PATRIC" id="fig|1768241.3.peg.2497"/>
<keyword evidence="1" id="KW-1133">Transmembrane helix</keyword>
<gene>
    <name evidence="3" type="primary">ribN_4</name>
    <name evidence="3" type="ORF">TRIHO_23790</name>
</gene>
<dbReference type="OrthoDB" id="9815809at2"/>
<keyword evidence="1" id="KW-0472">Membrane</keyword>
<keyword evidence="4" id="KW-1185">Reference proteome</keyword>
<comment type="caution">
    <text evidence="3">The sequence shown here is derived from an EMBL/GenBank/DDBJ whole genome shotgun (WGS) entry which is preliminary data.</text>
</comment>
<evidence type="ECO:0000256" key="1">
    <source>
        <dbReference type="SAM" id="Phobius"/>
    </source>
</evidence>
<feature type="transmembrane region" description="Helical" evidence="1">
    <location>
        <begin position="263"/>
        <end position="280"/>
    </location>
</feature>
<feature type="domain" description="EamA" evidence="2">
    <location>
        <begin position="148"/>
        <end position="273"/>
    </location>
</feature>
<feature type="transmembrane region" description="Helical" evidence="1">
    <location>
        <begin position="122"/>
        <end position="141"/>
    </location>
</feature>
<dbReference type="RefSeq" id="WP_068243690.1">
    <property type="nucleotide sequence ID" value="NZ_LPUY01000071.1"/>
</dbReference>
<reference evidence="3 4" key="1">
    <citation type="submission" date="2015-12" db="EMBL/GenBank/DDBJ databases">
        <title>Genome sequence of the marine Rhodobacteraceae strain O3.65, Candidatus Tritonibacter horizontis.</title>
        <authorList>
            <person name="Poehlein A."/>
            <person name="Giebel H.A."/>
            <person name="Voget S."/>
            <person name="Brinkhoff T."/>
        </authorList>
    </citation>
    <scope>NUCLEOTIDE SEQUENCE [LARGE SCALE GENOMIC DNA]</scope>
    <source>
        <strain evidence="3 4">O3.65</strain>
    </source>
</reference>
<dbReference type="SUPFAM" id="SSF103481">
    <property type="entry name" value="Multidrug resistance efflux transporter EmrE"/>
    <property type="match status" value="2"/>
</dbReference>
<name>A0A132BXD9_9RHOB</name>
<dbReference type="InterPro" id="IPR037185">
    <property type="entry name" value="EmrE-like"/>
</dbReference>
<feature type="domain" description="EamA" evidence="2">
    <location>
        <begin position="5"/>
        <end position="137"/>
    </location>
</feature>
<dbReference type="Pfam" id="PF00892">
    <property type="entry name" value="EamA"/>
    <property type="match status" value="2"/>
</dbReference>
<feature type="transmembrane region" description="Helical" evidence="1">
    <location>
        <begin position="7"/>
        <end position="27"/>
    </location>
</feature>
<feature type="transmembrane region" description="Helical" evidence="1">
    <location>
        <begin position="96"/>
        <end position="115"/>
    </location>
</feature>
<feature type="transmembrane region" description="Helical" evidence="1">
    <location>
        <begin position="73"/>
        <end position="90"/>
    </location>
</feature>
<feature type="transmembrane region" description="Helical" evidence="1">
    <location>
        <begin position="240"/>
        <end position="257"/>
    </location>
</feature>
<accession>A0A132BXD9</accession>
<dbReference type="PANTHER" id="PTHR22911">
    <property type="entry name" value="ACYL-MALONYL CONDENSING ENZYME-RELATED"/>
    <property type="match status" value="1"/>
</dbReference>
<sequence length="308" mass="32365">MDNVKGILLLLVAMVGFTIEDLFIKQLSGSLPVGQILCLIGVAAGAVFLVALRVKGQPVFARAAWRPLPVLRALTEGGAAMSFATALALVDISVVAAVFQATPLVITMGAALFLGEQVGWRRWSAIGVGFVGVLMIIRPGLSGFEPNALLVLISVLCVAVRDLITRRMNVSIPSSLVSVQAYGAVILAGGILLLASPAPLAMPTSPEWGMLFCGTLFGVIAYYGLVTATRLADAAVITPFRYSRLVFSMIGGAIVFAERPDAMTLAGSGLIIATGLYTFVRERRLARHAARAAKAEQVLRDAANTVKA</sequence>
<feature type="transmembrane region" description="Helical" evidence="1">
    <location>
        <begin position="208"/>
        <end position="228"/>
    </location>
</feature>
<dbReference type="Proteomes" id="UP000068382">
    <property type="component" value="Unassembled WGS sequence"/>
</dbReference>
<proteinExistence type="predicted"/>
<organism evidence="3 4">
    <name type="scientific">Tritonibacter horizontis</name>
    <dbReference type="NCBI Taxonomy" id="1768241"/>
    <lineage>
        <taxon>Bacteria</taxon>
        <taxon>Pseudomonadati</taxon>
        <taxon>Pseudomonadota</taxon>
        <taxon>Alphaproteobacteria</taxon>
        <taxon>Rhodobacterales</taxon>
        <taxon>Paracoccaceae</taxon>
        <taxon>Tritonibacter</taxon>
    </lineage>
</organism>
<dbReference type="InterPro" id="IPR000620">
    <property type="entry name" value="EamA_dom"/>
</dbReference>
<feature type="transmembrane region" description="Helical" evidence="1">
    <location>
        <begin position="147"/>
        <end position="164"/>
    </location>
</feature>
<evidence type="ECO:0000313" key="3">
    <source>
        <dbReference type="EMBL" id="KUP92722.1"/>
    </source>
</evidence>
<protein>
    <submittedName>
        <fullName evidence="3">Riboflavin transporter</fullName>
    </submittedName>
</protein>
<dbReference type="EMBL" id="LPUY01000071">
    <property type="protein sequence ID" value="KUP92722.1"/>
    <property type="molecule type" value="Genomic_DNA"/>
</dbReference>
<dbReference type="PANTHER" id="PTHR22911:SF135">
    <property type="entry name" value="BLR4310 PROTEIN"/>
    <property type="match status" value="1"/>
</dbReference>
<feature type="transmembrane region" description="Helical" evidence="1">
    <location>
        <begin position="176"/>
        <end position="196"/>
    </location>
</feature>
<dbReference type="AlphaFoldDB" id="A0A132BXD9"/>
<feature type="transmembrane region" description="Helical" evidence="1">
    <location>
        <begin position="33"/>
        <end position="52"/>
    </location>
</feature>
<keyword evidence="1" id="KW-0812">Transmembrane</keyword>